<dbReference type="Proteomes" id="UP001597260">
    <property type="component" value="Unassembled WGS sequence"/>
</dbReference>
<sequence length="99" mass="10834">MEPAIEELMAQVREQQQRIEDIQRSVEAMEITGYAGNGDVTVKLKGDGRFTDVSIDPQVLRRYDAQTIGQLVLEAVNNGLAKLAAASEAKYGPLLTEAE</sequence>
<evidence type="ECO:0000256" key="2">
    <source>
        <dbReference type="SAM" id="Coils"/>
    </source>
</evidence>
<accession>A0ABW3YDC5</accession>
<organism evidence="3 4">
    <name type="scientific">Micromonospora sonneratiae</name>
    <dbReference type="NCBI Taxonomy" id="1184706"/>
    <lineage>
        <taxon>Bacteria</taxon>
        <taxon>Bacillati</taxon>
        <taxon>Actinomycetota</taxon>
        <taxon>Actinomycetes</taxon>
        <taxon>Micromonosporales</taxon>
        <taxon>Micromonosporaceae</taxon>
        <taxon>Micromonospora</taxon>
    </lineage>
</organism>
<dbReference type="PANTHER" id="PTHR33449:SF1">
    <property type="entry name" value="NUCLEOID-ASSOCIATED PROTEIN YBAB"/>
    <property type="match status" value="1"/>
</dbReference>
<evidence type="ECO:0000256" key="1">
    <source>
        <dbReference type="ARBA" id="ARBA00023125"/>
    </source>
</evidence>
<dbReference type="SUPFAM" id="SSF82607">
    <property type="entry name" value="YbaB-like"/>
    <property type="match status" value="1"/>
</dbReference>
<name>A0ABW3YDC5_9ACTN</name>
<gene>
    <name evidence="3" type="ORF">ACFQ4H_09305</name>
</gene>
<dbReference type="Pfam" id="PF02575">
    <property type="entry name" value="YbaB_DNA_bd"/>
    <property type="match status" value="1"/>
</dbReference>
<reference evidence="4" key="1">
    <citation type="journal article" date="2019" name="Int. J. Syst. Evol. Microbiol.">
        <title>The Global Catalogue of Microorganisms (GCM) 10K type strain sequencing project: providing services to taxonomists for standard genome sequencing and annotation.</title>
        <authorList>
            <consortium name="The Broad Institute Genomics Platform"/>
            <consortium name="The Broad Institute Genome Sequencing Center for Infectious Disease"/>
            <person name="Wu L."/>
            <person name="Ma J."/>
        </authorList>
    </citation>
    <scope>NUCLEOTIDE SEQUENCE [LARGE SCALE GENOMIC DNA]</scope>
    <source>
        <strain evidence="4">JCM 31037</strain>
    </source>
</reference>
<dbReference type="EMBL" id="JBHTMP010000010">
    <property type="protein sequence ID" value="MFD1321284.1"/>
    <property type="molecule type" value="Genomic_DNA"/>
</dbReference>
<dbReference type="PANTHER" id="PTHR33449">
    <property type="entry name" value="NUCLEOID-ASSOCIATED PROTEIN YBAB"/>
    <property type="match status" value="1"/>
</dbReference>
<dbReference type="NCBIfam" id="TIGR00103">
    <property type="entry name" value="DNA_YbaB_EbfC"/>
    <property type="match status" value="1"/>
</dbReference>
<dbReference type="RefSeq" id="WP_377569248.1">
    <property type="nucleotide sequence ID" value="NZ_JBHTMP010000010.1"/>
</dbReference>
<evidence type="ECO:0000313" key="4">
    <source>
        <dbReference type="Proteomes" id="UP001597260"/>
    </source>
</evidence>
<keyword evidence="2" id="KW-0175">Coiled coil</keyword>
<dbReference type="InterPro" id="IPR004401">
    <property type="entry name" value="YbaB/EbfC"/>
</dbReference>
<comment type="caution">
    <text evidence="3">The sequence shown here is derived from an EMBL/GenBank/DDBJ whole genome shotgun (WGS) entry which is preliminary data.</text>
</comment>
<dbReference type="PIRSF" id="PIRSF004555">
    <property type="entry name" value="UCP004555"/>
    <property type="match status" value="1"/>
</dbReference>
<evidence type="ECO:0000313" key="3">
    <source>
        <dbReference type="EMBL" id="MFD1321284.1"/>
    </source>
</evidence>
<proteinExistence type="predicted"/>
<feature type="coiled-coil region" evidence="2">
    <location>
        <begin position="5"/>
        <end position="32"/>
    </location>
</feature>
<keyword evidence="4" id="KW-1185">Reference proteome</keyword>
<dbReference type="InterPro" id="IPR036894">
    <property type="entry name" value="YbaB-like_sf"/>
</dbReference>
<keyword evidence="1" id="KW-0238">DNA-binding</keyword>
<protein>
    <submittedName>
        <fullName evidence="3">YbaB/EbfC family nucleoid-associated protein</fullName>
    </submittedName>
</protein>
<dbReference type="Gene3D" id="3.30.1310.10">
    <property type="entry name" value="Nucleoid-associated protein YbaB-like domain"/>
    <property type="match status" value="1"/>
</dbReference>